<comment type="caution">
    <text evidence="9">The sequence shown here is derived from an EMBL/GenBank/DDBJ whole genome shotgun (WGS) entry which is preliminary data.</text>
</comment>
<keyword evidence="4 7" id="KW-0812">Transmembrane</keyword>
<comment type="subcellular location">
    <subcellularLocation>
        <location evidence="1 7">Cell membrane</location>
        <topology evidence="1 7">Multi-pass membrane protein</topology>
    </subcellularLocation>
</comment>
<evidence type="ECO:0000256" key="3">
    <source>
        <dbReference type="ARBA" id="ARBA00022475"/>
    </source>
</evidence>
<sequence length="293" mass="32916">MLRRSWGERCFDGLNALLMILLSLVTIYPLVYVLMASLSDPASVVQMRGLIWRPQGQITLEAYSLVFQNPSIVTGYANTLVYVVAGTALNILMTSLAAYALSRRRIMWENQLMFFIVFTMFFNGGLIPTFLLVNQLGMIDSRWALIIPVALSTYNMIIMRTSFQALPASLEESAKIDGANDIVILFRIVLPLSMPVVAVMILFYGVAHWNSWFNALIYLRNRELFPLQLILREILISNSTDSMMTSVGSGDKMPIGETIKYATIMVATLPILLLYPFLQRYFVKGVMIGAVKG</sequence>
<feature type="transmembrane region" description="Helical" evidence="7">
    <location>
        <begin position="259"/>
        <end position="278"/>
    </location>
</feature>
<dbReference type="PANTHER" id="PTHR43744">
    <property type="entry name" value="ABC TRANSPORTER PERMEASE PROTEIN MG189-RELATED-RELATED"/>
    <property type="match status" value="1"/>
</dbReference>
<keyword evidence="2 7" id="KW-0813">Transport</keyword>
<evidence type="ECO:0000313" key="10">
    <source>
        <dbReference type="Proteomes" id="UP000293142"/>
    </source>
</evidence>
<dbReference type="RefSeq" id="WP_131013892.1">
    <property type="nucleotide sequence ID" value="NZ_SIRE01000009.1"/>
</dbReference>
<evidence type="ECO:0000256" key="1">
    <source>
        <dbReference type="ARBA" id="ARBA00004651"/>
    </source>
</evidence>
<keyword evidence="10" id="KW-1185">Reference proteome</keyword>
<dbReference type="SUPFAM" id="SSF161098">
    <property type="entry name" value="MetI-like"/>
    <property type="match status" value="1"/>
</dbReference>
<dbReference type="PANTHER" id="PTHR43744:SF9">
    <property type="entry name" value="POLYGALACTURONAN_RHAMNOGALACTURONAN TRANSPORT SYSTEM PERMEASE PROTEIN YTCP"/>
    <property type="match status" value="1"/>
</dbReference>
<dbReference type="GO" id="GO:0055085">
    <property type="term" value="P:transmembrane transport"/>
    <property type="evidence" value="ECO:0007669"/>
    <property type="project" value="InterPro"/>
</dbReference>
<dbReference type="InterPro" id="IPR035906">
    <property type="entry name" value="MetI-like_sf"/>
</dbReference>
<feature type="transmembrane region" description="Helical" evidence="7">
    <location>
        <begin position="184"/>
        <end position="206"/>
    </location>
</feature>
<evidence type="ECO:0000256" key="2">
    <source>
        <dbReference type="ARBA" id="ARBA00022448"/>
    </source>
</evidence>
<proteinExistence type="inferred from homology"/>
<comment type="similarity">
    <text evidence="7">Belongs to the binding-protein-dependent transport system permease family.</text>
</comment>
<reference evidence="9 10" key="1">
    <citation type="submission" date="2019-02" db="EMBL/GenBank/DDBJ databases">
        <title>Paenibacillus sp. nov., isolated from surface-sterilized tissue of Thalictrum simplex L.</title>
        <authorList>
            <person name="Tuo L."/>
        </authorList>
    </citation>
    <scope>NUCLEOTIDE SEQUENCE [LARGE SCALE GENOMIC DNA]</scope>
    <source>
        <strain evidence="9 10">N2SHLJ1</strain>
    </source>
</reference>
<keyword evidence="3" id="KW-1003">Cell membrane</keyword>
<feature type="transmembrane region" description="Helical" evidence="7">
    <location>
        <begin position="112"/>
        <end position="131"/>
    </location>
</feature>
<gene>
    <name evidence="9" type="ORF">EYB31_13600</name>
</gene>
<dbReference type="InterPro" id="IPR000515">
    <property type="entry name" value="MetI-like"/>
</dbReference>
<dbReference type="Gene3D" id="1.10.3720.10">
    <property type="entry name" value="MetI-like"/>
    <property type="match status" value="1"/>
</dbReference>
<dbReference type="AlphaFoldDB" id="A0A4Q9DQ44"/>
<dbReference type="OrthoDB" id="9810086at2"/>
<evidence type="ECO:0000259" key="8">
    <source>
        <dbReference type="PROSITE" id="PS50928"/>
    </source>
</evidence>
<keyword evidence="6 7" id="KW-0472">Membrane</keyword>
<feature type="domain" description="ABC transmembrane type-1" evidence="8">
    <location>
        <begin position="76"/>
        <end position="278"/>
    </location>
</feature>
<evidence type="ECO:0000256" key="7">
    <source>
        <dbReference type="RuleBase" id="RU363032"/>
    </source>
</evidence>
<dbReference type="GO" id="GO:0005886">
    <property type="term" value="C:plasma membrane"/>
    <property type="evidence" value="ECO:0007669"/>
    <property type="project" value="UniProtKB-SubCell"/>
</dbReference>
<evidence type="ECO:0000256" key="6">
    <source>
        <dbReference type="ARBA" id="ARBA00023136"/>
    </source>
</evidence>
<feature type="transmembrane region" description="Helical" evidence="7">
    <location>
        <begin position="80"/>
        <end position="100"/>
    </location>
</feature>
<feature type="transmembrane region" description="Helical" evidence="7">
    <location>
        <begin position="143"/>
        <end position="163"/>
    </location>
</feature>
<dbReference type="EMBL" id="SIRE01000009">
    <property type="protein sequence ID" value="TBL78536.1"/>
    <property type="molecule type" value="Genomic_DNA"/>
</dbReference>
<accession>A0A4Q9DQ44</accession>
<organism evidence="9 10">
    <name type="scientific">Paenibacillus thalictri</name>
    <dbReference type="NCBI Taxonomy" id="2527873"/>
    <lineage>
        <taxon>Bacteria</taxon>
        <taxon>Bacillati</taxon>
        <taxon>Bacillota</taxon>
        <taxon>Bacilli</taxon>
        <taxon>Bacillales</taxon>
        <taxon>Paenibacillaceae</taxon>
        <taxon>Paenibacillus</taxon>
    </lineage>
</organism>
<dbReference type="PROSITE" id="PS50928">
    <property type="entry name" value="ABC_TM1"/>
    <property type="match status" value="1"/>
</dbReference>
<evidence type="ECO:0000256" key="4">
    <source>
        <dbReference type="ARBA" id="ARBA00022692"/>
    </source>
</evidence>
<evidence type="ECO:0000256" key="5">
    <source>
        <dbReference type="ARBA" id="ARBA00022989"/>
    </source>
</evidence>
<dbReference type="Proteomes" id="UP000293142">
    <property type="component" value="Unassembled WGS sequence"/>
</dbReference>
<name>A0A4Q9DQ44_9BACL</name>
<protein>
    <submittedName>
        <fullName evidence="9">Carbohydrate ABC transporter permease</fullName>
    </submittedName>
</protein>
<feature type="transmembrane region" description="Helical" evidence="7">
    <location>
        <begin position="12"/>
        <end position="35"/>
    </location>
</feature>
<dbReference type="Pfam" id="PF00528">
    <property type="entry name" value="BPD_transp_1"/>
    <property type="match status" value="1"/>
</dbReference>
<evidence type="ECO:0000313" key="9">
    <source>
        <dbReference type="EMBL" id="TBL78536.1"/>
    </source>
</evidence>
<dbReference type="CDD" id="cd06261">
    <property type="entry name" value="TM_PBP2"/>
    <property type="match status" value="1"/>
</dbReference>
<keyword evidence="5 7" id="KW-1133">Transmembrane helix</keyword>